<evidence type="ECO:0000313" key="3">
    <source>
        <dbReference type="Proteomes" id="UP001474120"/>
    </source>
</evidence>
<dbReference type="RefSeq" id="WP_342159173.1">
    <property type="nucleotide sequence ID" value="NZ_JBCDNA010000001.1"/>
</dbReference>
<keyword evidence="3" id="KW-1185">Reference proteome</keyword>
<dbReference type="Pfam" id="PF07642">
    <property type="entry name" value="BBP2"/>
    <property type="match status" value="1"/>
</dbReference>
<name>A0ABU9L0K2_9FLAO</name>
<evidence type="ECO:0000313" key="2">
    <source>
        <dbReference type="EMBL" id="MEL4455355.1"/>
    </source>
</evidence>
<dbReference type="EMBL" id="JBCDNA010000001">
    <property type="protein sequence ID" value="MEL4455355.1"/>
    <property type="molecule type" value="Genomic_DNA"/>
</dbReference>
<keyword evidence="1" id="KW-0732">Signal</keyword>
<gene>
    <name evidence="2" type="ORF">AABB81_05570</name>
</gene>
<proteinExistence type="predicted"/>
<accession>A0ABU9L0K2</accession>
<feature type="signal peptide" evidence="1">
    <location>
        <begin position="1"/>
        <end position="18"/>
    </location>
</feature>
<comment type="caution">
    <text evidence="2">The sequence shown here is derived from an EMBL/GenBank/DDBJ whole genome shotgun (WGS) entry which is preliminary data.</text>
</comment>
<feature type="chain" id="PRO_5046827923" evidence="1">
    <location>
        <begin position="19"/>
        <end position="358"/>
    </location>
</feature>
<protein>
    <submittedName>
        <fullName evidence="2">Porin</fullName>
    </submittedName>
</protein>
<dbReference type="Proteomes" id="UP001474120">
    <property type="component" value="Unassembled WGS sequence"/>
</dbReference>
<reference evidence="2 3" key="1">
    <citation type="submission" date="2024-04" db="EMBL/GenBank/DDBJ databases">
        <title>whole genome sequencing of Lutimonas vermicola strain IMCC1616.</title>
        <authorList>
            <person name="Bae S.S."/>
        </authorList>
    </citation>
    <scope>NUCLEOTIDE SEQUENCE [LARGE SCALE GENOMIC DNA]</scope>
    <source>
        <strain evidence="2 3">IMCC1616</strain>
    </source>
</reference>
<sequence length="358" mass="39045">MKNLFTLAMLFSVFIMYAQDSIPESEEAPKKKFSFSGSVDGYYRTNLGAPNGGENSQTPNTSFANGNGFAIGMANAIISFEGKKVGAVADLVFGPRGTDAVFGSLQWDLDGDGTPDLGNSSQVVNQLYVYWNVSDKVTLTFGNFNTFLGYEVISPTGNFNYSTSYMFSYGPFSHSGLKLDYAINDDWSLMGAIMNDNDLTNFNLTNNYTLGAQVGYKGTYLNFLYGPQFQVDLTTGFDITDSFYLGLNSTYYVDNDSDASFYGVAIYPQLKTSESFVLGFRAEYFGEGKGGVGAIGGYDDDGDANAFEFTLTGNYAIGDLMIIPEFRIDTTSEDTFLNDDLEPTGSLASFLVAAVYKF</sequence>
<organism evidence="2 3">
    <name type="scientific">Lutimonas vermicola</name>
    <dbReference type="NCBI Taxonomy" id="414288"/>
    <lineage>
        <taxon>Bacteria</taxon>
        <taxon>Pseudomonadati</taxon>
        <taxon>Bacteroidota</taxon>
        <taxon>Flavobacteriia</taxon>
        <taxon>Flavobacteriales</taxon>
        <taxon>Flavobacteriaceae</taxon>
        <taxon>Lutimonas</taxon>
    </lineage>
</organism>
<evidence type="ECO:0000256" key="1">
    <source>
        <dbReference type="SAM" id="SignalP"/>
    </source>
</evidence>
<dbReference type="InterPro" id="IPR011486">
    <property type="entry name" value="BBP2"/>
</dbReference>